<dbReference type="InterPro" id="IPR042576">
    <property type="entry name" value="TRAF3IP1_N_sf"/>
</dbReference>
<keyword evidence="6" id="KW-0206">Cytoskeleton</keyword>
<comment type="similarity">
    <text evidence="8">Belongs to the TRAF3IP1 family.</text>
</comment>
<keyword evidence="4" id="KW-0970">Cilium biogenesis/degradation</keyword>
<dbReference type="GO" id="GO:0030992">
    <property type="term" value="C:intraciliary transport particle B"/>
    <property type="evidence" value="ECO:0007669"/>
    <property type="project" value="TreeGrafter"/>
</dbReference>
<keyword evidence="5" id="KW-0175">Coiled coil</keyword>
<name>A0AAJ6YQL4_9HYME</name>
<dbReference type="CTD" id="41739"/>
<dbReference type="GO" id="GO:0036064">
    <property type="term" value="C:ciliary basal body"/>
    <property type="evidence" value="ECO:0007669"/>
    <property type="project" value="TreeGrafter"/>
</dbReference>
<dbReference type="AlphaFoldDB" id="A0AAJ6YQL4"/>
<protein>
    <recommendedName>
        <fullName evidence="9">TRAF3-interacting protein 1</fullName>
    </recommendedName>
</protein>
<evidence type="ECO:0000256" key="4">
    <source>
        <dbReference type="ARBA" id="ARBA00022794"/>
    </source>
</evidence>
<feature type="domain" description="TRAF3-interacting protein 1 N-terminal" evidence="10">
    <location>
        <begin position="9"/>
        <end position="119"/>
    </location>
</feature>
<dbReference type="Proteomes" id="UP000695007">
    <property type="component" value="Unplaced"/>
</dbReference>
<dbReference type="Gene3D" id="1.10.418.50">
    <property type="entry name" value="Microtubule-binding protein MIP-T3"/>
    <property type="match status" value="1"/>
</dbReference>
<keyword evidence="11" id="KW-1185">Reference proteome</keyword>
<gene>
    <name evidence="12" type="primary">LOC105365844</name>
</gene>
<evidence type="ECO:0000259" key="10">
    <source>
        <dbReference type="Pfam" id="PF10243"/>
    </source>
</evidence>
<dbReference type="RefSeq" id="XP_011502404.1">
    <property type="nucleotide sequence ID" value="XM_011504102.1"/>
</dbReference>
<evidence type="ECO:0000256" key="8">
    <source>
        <dbReference type="ARBA" id="ARBA00043971"/>
    </source>
</evidence>
<dbReference type="PANTHER" id="PTHR31363:SF0">
    <property type="entry name" value="TRAF3-INTERACTING PROTEIN 1"/>
    <property type="match status" value="1"/>
</dbReference>
<dbReference type="GO" id="GO:0070507">
    <property type="term" value="P:regulation of microtubule cytoskeleton organization"/>
    <property type="evidence" value="ECO:0007669"/>
    <property type="project" value="TreeGrafter"/>
</dbReference>
<keyword evidence="3" id="KW-0963">Cytoplasm</keyword>
<proteinExistence type="inferred from homology"/>
<evidence type="ECO:0000256" key="3">
    <source>
        <dbReference type="ARBA" id="ARBA00022490"/>
    </source>
</evidence>
<evidence type="ECO:0000256" key="9">
    <source>
        <dbReference type="ARBA" id="ARBA00070492"/>
    </source>
</evidence>
<dbReference type="GO" id="GO:0008017">
    <property type="term" value="F:microtubule binding"/>
    <property type="evidence" value="ECO:0007669"/>
    <property type="project" value="InterPro"/>
</dbReference>
<dbReference type="PANTHER" id="PTHR31363">
    <property type="entry name" value="TRAF3-INTERACTING PROTEIN 1"/>
    <property type="match status" value="1"/>
</dbReference>
<dbReference type="InterPro" id="IPR018799">
    <property type="entry name" value="TRAF3IP1"/>
</dbReference>
<dbReference type="FunFam" id="1.10.418.50:FF:000001">
    <property type="entry name" value="TRAF3-interacting protein 1 isoform X1"/>
    <property type="match status" value="1"/>
</dbReference>
<sequence length="214" mass="24345">MVENVKPEVIKKTQDLLMPYFNKPPLTVKLLKKPPFRFLQDIILSVIKTTGFLNGVFTDEELNPDNVKNRNMKINFLNKLIYVVESTTGNHLSIKTSKIIAGLEPTKTNELLQLIGKAIQQQFYVHFLWERANYSITMMWLLLGGNVVDDVMGISNGFCIFLEGECGLLGSMLTLYRSARIINHVHQLAERIDHAHEGSMGMSLEQSTIPIRRV</sequence>
<evidence type="ECO:0000313" key="11">
    <source>
        <dbReference type="Proteomes" id="UP000695007"/>
    </source>
</evidence>
<dbReference type="InterPro" id="IPR040468">
    <property type="entry name" value="TRAF3IP1_N"/>
</dbReference>
<evidence type="ECO:0000256" key="7">
    <source>
        <dbReference type="ARBA" id="ARBA00023273"/>
    </source>
</evidence>
<evidence type="ECO:0000256" key="5">
    <source>
        <dbReference type="ARBA" id="ARBA00023054"/>
    </source>
</evidence>
<keyword evidence="7" id="KW-0966">Cell projection</keyword>
<evidence type="ECO:0000313" key="12">
    <source>
        <dbReference type="RefSeq" id="XP_011502404.1"/>
    </source>
</evidence>
<dbReference type="GO" id="GO:0048513">
    <property type="term" value="P:animal organ development"/>
    <property type="evidence" value="ECO:0007669"/>
    <property type="project" value="UniProtKB-ARBA"/>
</dbReference>
<evidence type="ECO:0000256" key="2">
    <source>
        <dbReference type="ARBA" id="ARBA00004430"/>
    </source>
</evidence>
<dbReference type="GO" id="GO:0048731">
    <property type="term" value="P:system development"/>
    <property type="evidence" value="ECO:0007669"/>
    <property type="project" value="UniProtKB-ARBA"/>
</dbReference>
<dbReference type="GeneID" id="105365844"/>
<organism evidence="11 12">
    <name type="scientific">Ceratosolen solmsi marchali</name>
    <dbReference type="NCBI Taxonomy" id="326594"/>
    <lineage>
        <taxon>Eukaryota</taxon>
        <taxon>Metazoa</taxon>
        <taxon>Ecdysozoa</taxon>
        <taxon>Arthropoda</taxon>
        <taxon>Hexapoda</taxon>
        <taxon>Insecta</taxon>
        <taxon>Pterygota</taxon>
        <taxon>Neoptera</taxon>
        <taxon>Endopterygota</taxon>
        <taxon>Hymenoptera</taxon>
        <taxon>Apocrita</taxon>
        <taxon>Proctotrupomorpha</taxon>
        <taxon>Chalcidoidea</taxon>
        <taxon>Agaonidae</taxon>
        <taxon>Agaoninae</taxon>
        <taxon>Ceratosolen</taxon>
    </lineage>
</organism>
<evidence type="ECO:0000256" key="6">
    <source>
        <dbReference type="ARBA" id="ARBA00023212"/>
    </source>
</evidence>
<accession>A0AAJ6YQL4</accession>
<dbReference type="GO" id="GO:0005930">
    <property type="term" value="C:axoneme"/>
    <property type="evidence" value="ECO:0007669"/>
    <property type="project" value="UniProtKB-SubCell"/>
</dbReference>
<dbReference type="KEGG" id="csol:105365844"/>
<dbReference type="Pfam" id="PF10243">
    <property type="entry name" value="MIP-T3"/>
    <property type="match status" value="1"/>
</dbReference>
<evidence type="ECO:0000256" key="1">
    <source>
        <dbReference type="ARBA" id="ARBA00004120"/>
    </source>
</evidence>
<dbReference type="GO" id="GO:0060271">
    <property type="term" value="P:cilium assembly"/>
    <property type="evidence" value="ECO:0007669"/>
    <property type="project" value="TreeGrafter"/>
</dbReference>
<dbReference type="GO" id="GO:0042073">
    <property type="term" value="P:intraciliary transport"/>
    <property type="evidence" value="ECO:0007669"/>
    <property type="project" value="TreeGrafter"/>
</dbReference>
<comment type="subcellular location">
    <subcellularLocation>
        <location evidence="2">Cytoplasm</location>
        <location evidence="2">Cytoskeleton</location>
        <location evidence="2">Cilium axoneme</location>
    </subcellularLocation>
    <subcellularLocation>
        <location evidence="1">Cytoplasm</location>
        <location evidence="1">Cytoskeleton</location>
        <location evidence="1">Cilium basal body</location>
    </subcellularLocation>
</comment>
<reference evidence="12" key="1">
    <citation type="submission" date="2025-08" db="UniProtKB">
        <authorList>
            <consortium name="RefSeq"/>
        </authorList>
    </citation>
    <scope>IDENTIFICATION</scope>
</reference>